<protein>
    <submittedName>
        <fullName evidence="1">Uncharacterized protein</fullName>
    </submittedName>
</protein>
<dbReference type="EMBL" id="SOSA01000030">
    <property type="protein sequence ID" value="THC98954.1"/>
    <property type="molecule type" value="Genomic_DNA"/>
</dbReference>
<keyword evidence="2" id="KW-1185">Reference proteome</keyword>
<evidence type="ECO:0000313" key="2">
    <source>
        <dbReference type="Proteomes" id="UP000308092"/>
    </source>
</evidence>
<dbReference type="VEuPathDB" id="FungiDB:EYZ11_001591"/>
<evidence type="ECO:0000313" key="1">
    <source>
        <dbReference type="EMBL" id="THC98954.1"/>
    </source>
</evidence>
<dbReference type="Proteomes" id="UP000308092">
    <property type="component" value="Unassembled WGS sequence"/>
</dbReference>
<comment type="caution">
    <text evidence="1">The sequence shown here is derived from an EMBL/GenBank/DDBJ whole genome shotgun (WGS) entry which is preliminary data.</text>
</comment>
<gene>
    <name evidence="1" type="ORF">EYZ11_001591</name>
</gene>
<reference evidence="1 2" key="1">
    <citation type="submission" date="2019-03" db="EMBL/GenBank/DDBJ databases">
        <title>The genome sequence of a newly discovered highly antifungal drug resistant Aspergillus species, Aspergillus tanneri NIH 1004.</title>
        <authorList>
            <person name="Mounaud S."/>
            <person name="Singh I."/>
            <person name="Joardar V."/>
            <person name="Pakala S."/>
            <person name="Pakala S."/>
            <person name="Venepally P."/>
            <person name="Hoover J."/>
            <person name="Nierman W."/>
            <person name="Chung J."/>
            <person name="Losada L."/>
        </authorList>
    </citation>
    <scope>NUCLEOTIDE SEQUENCE [LARGE SCALE GENOMIC DNA]</scope>
    <source>
        <strain evidence="1 2">NIH1004</strain>
    </source>
</reference>
<accession>A0A4V3UQF6</accession>
<proteinExistence type="predicted"/>
<sequence>MPQQLSSKDASLFRQVTSVRMRMTANLFSLQIKRN</sequence>
<organism evidence="1 2">
    <name type="scientific">Aspergillus tanneri</name>
    <dbReference type="NCBI Taxonomy" id="1220188"/>
    <lineage>
        <taxon>Eukaryota</taxon>
        <taxon>Fungi</taxon>
        <taxon>Dikarya</taxon>
        <taxon>Ascomycota</taxon>
        <taxon>Pezizomycotina</taxon>
        <taxon>Eurotiomycetes</taxon>
        <taxon>Eurotiomycetidae</taxon>
        <taxon>Eurotiales</taxon>
        <taxon>Aspergillaceae</taxon>
        <taxon>Aspergillus</taxon>
        <taxon>Aspergillus subgen. Circumdati</taxon>
    </lineage>
</organism>
<name>A0A4V3UQF6_9EURO</name>
<dbReference type="AlphaFoldDB" id="A0A4V3UQF6"/>